<accession>A0A2H1JA39</accession>
<proteinExistence type="predicted"/>
<feature type="transmembrane region" description="Helical" evidence="1">
    <location>
        <begin position="97"/>
        <end position="121"/>
    </location>
</feature>
<feature type="transmembrane region" description="Helical" evidence="1">
    <location>
        <begin position="128"/>
        <end position="150"/>
    </location>
</feature>
<feature type="transmembrane region" description="Helical" evidence="1">
    <location>
        <begin position="57"/>
        <end position="77"/>
    </location>
</feature>
<name>A0A2H1JA39_BRELN</name>
<evidence type="ECO:0000313" key="3">
    <source>
        <dbReference type="Proteomes" id="UP000234641"/>
    </source>
</evidence>
<protein>
    <submittedName>
        <fullName evidence="2">Uncharacterized protein</fullName>
    </submittedName>
</protein>
<evidence type="ECO:0000256" key="1">
    <source>
        <dbReference type="SAM" id="Phobius"/>
    </source>
</evidence>
<organism evidence="2 3">
    <name type="scientific">Brevibacterium linens ATCC 9172</name>
    <dbReference type="NCBI Taxonomy" id="1255617"/>
    <lineage>
        <taxon>Bacteria</taxon>
        <taxon>Bacillati</taxon>
        <taxon>Actinomycetota</taxon>
        <taxon>Actinomycetes</taxon>
        <taxon>Micrococcales</taxon>
        <taxon>Brevibacteriaceae</taxon>
        <taxon>Brevibacterium</taxon>
    </lineage>
</organism>
<dbReference type="EMBL" id="FXYY01000010">
    <property type="protein sequence ID" value="SMX84350.1"/>
    <property type="molecule type" value="Genomic_DNA"/>
</dbReference>
<dbReference type="Proteomes" id="UP000234641">
    <property type="component" value="Unassembled WGS sequence"/>
</dbReference>
<keyword evidence="1" id="KW-0472">Membrane</keyword>
<gene>
    <name evidence="2" type="ORF">BLIN9172_01932</name>
</gene>
<dbReference type="RefSeq" id="WP_101554878.1">
    <property type="nucleotide sequence ID" value="NZ_FXYY01000010.1"/>
</dbReference>
<reference evidence="2 3" key="1">
    <citation type="submission" date="2017-03" db="EMBL/GenBank/DDBJ databases">
        <authorList>
            <person name="Afonso C.L."/>
            <person name="Miller P.J."/>
            <person name="Scott M.A."/>
            <person name="Spackman E."/>
            <person name="Goraichik I."/>
            <person name="Dimitrov K.M."/>
            <person name="Suarez D.L."/>
            <person name="Swayne D.E."/>
        </authorList>
    </citation>
    <scope>NUCLEOTIDE SEQUENCE [LARGE SCALE GENOMIC DNA]</scope>
    <source>
        <strain evidence="2 3">ATCC 9172</strain>
    </source>
</reference>
<keyword evidence="1" id="KW-0812">Transmembrane</keyword>
<dbReference type="AlphaFoldDB" id="A0A2H1JA39"/>
<sequence length="181" mass="19876">MVNLSGRTFDHLDAIRLQNWVSSGEQGFNAEEHYRARRAVSYLKSKNRGQSGLRPRASVSTLINLVLVFILLFNLMGLGRGGPLWAEIKEHGTPSEVATFTFMAYAPYVLVFLCFAGILVGWAKWLRVIIAILGFIGLLWLFPAGMIAIVSAQGGVGGFAAFAFIGLIVWFIILVVKSGDR</sequence>
<evidence type="ECO:0000313" key="2">
    <source>
        <dbReference type="EMBL" id="SMX84350.1"/>
    </source>
</evidence>
<feature type="transmembrane region" description="Helical" evidence="1">
    <location>
        <begin position="156"/>
        <end position="176"/>
    </location>
</feature>
<keyword evidence="1" id="KW-1133">Transmembrane helix</keyword>